<keyword evidence="2" id="KW-0732">Signal</keyword>
<evidence type="ECO:0000313" key="4">
    <source>
        <dbReference type="Proteomes" id="UP000270046"/>
    </source>
</evidence>
<feature type="signal peptide" evidence="2">
    <location>
        <begin position="1"/>
        <end position="22"/>
    </location>
</feature>
<dbReference type="PROSITE" id="PS51257">
    <property type="entry name" value="PROKAR_LIPOPROTEIN"/>
    <property type="match status" value="1"/>
</dbReference>
<dbReference type="AlphaFoldDB" id="A0A494VXK6"/>
<evidence type="ECO:0000313" key="3">
    <source>
        <dbReference type="EMBL" id="AYL96058.1"/>
    </source>
</evidence>
<organism evidence="3 4">
    <name type="scientific">Mucilaginibacter celer</name>
    <dbReference type="NCBI Taxonomy" id="2305508"/>
    <lineage>
        <taxon>Bacteria</taxon>
        <taxon>Pseudomonadati</taxon>
        <taxon>Bacteroidota</taxon>
        <taxon>Sphingobacteriia</taxon>
        <taxon>Sphingobacteriales</taxon>
        <taxon>Sphingobacteriaceae</taxon>
        <taxon>Mucilaginibacter</taxon>
    </lineage>
</organism>
<dbReference type="EMBL" id="CP032869">
    <property type="protein sequence ID" value="AYL96058.1"/>
    <property type="molecule type" value="Genomic_DNA"/>
</dbReference>
<dbReference type="Proteomes" id="UP000270046">
    <property type="component" value="Chromosome"/>
</dbReference>
<gene>
    <name evidence="3" type="ORF">HYN43_012510</name>
</gene>
<evidence type="ECO:0008006" key="5">
    <source>
        <dbReference type="Google" id="ProtNLM"/>
    </source>
</evidence>
<sequence length="63" mass="6436">MKNSLKLSLLALTIAASFTACDPPKGTDSSKAPIDTAKNAVDTAKGSDTTKAPADTVKKDSVK</sequence>
<name>A0A494VXK6_9SPHI</name>
<keyword evidence="4" id="KW-1185">Reference proteome</keyword>
<dbReference type="KEGG" id="muh:HYN43_012510"/>
<proteinExistence type="predicted"/>
<accession>A0A494VXK6</accession>
<protein>
    <recommendedName>
        <fullName evidence="5">Entericidin</fullName>
    </recommendedName>
</protein>
<feature type="region of interest" description="Disordered" evidence="1">
    <location>
        <begin position="22"/>
        <end position="63"/>
    </location>
</feature>
<dbReference type="OrthoDB" id="9953013at2"/>
<evidence type="ECO:0000256" key="2">
    <source>
        <dbReference type="SAM" id="SignalP"/>
    </source>
</evidence>
<reference evidence="3 4" key="1">
    <citation type="submission" date="2018-10" db="EMBL/GenBank/DDBJ databases">
        <title>Genome sequencing of Mucilaginibacter sp. HYN0043.</title>
        <authorList>
            <person name="Kim M."/>
            <person name="Yi H."/>
        </authorList>
    </citation>
    <scope>NUCLEOTIDE SEQUENCE [LARGE SCALE GENOMIC DNA]</scope>
    <source>
        <strain evidence="3 4">HYN0043</strain>
    </source>
</reference>
<feature type="chain" id="PRO_5019821411" description="Entericidin" evidence="2">
    <location>
        <begin position="23"/>
        <end position="63"/>
    </location>
</feature>
<evidence type="ECO:0000256" key="1">
    <source>
        <dbReference type="SAM" id="MobiDB-lite"/>
    </source>
</evidence>